<protein>
    <recommendedName>
        <fullName evidence="2">histidine kinase</fullName>
        <ecNumber evidence="2">2.7.13.3</ecNumber>
    </recommendedName>
</protein>
<evidence type="ECO:0000256" key="6">
    <source>
        <dbReference type="ARBA" id="ARBA00022777"/>
    </source>
</evidence>
<dbReference type="Pfam" id="PF00512">
    <property type="entry name" value="HisKA"/>
    <property type="match status" value="1"/>
</dbReference>
<evidence type="ECO:0000256" key="3">
    <source>
        <dbReference type="ARBA" id="ARBA00022553"/>
    </source>
</evidence>
<dbReference type="PANTHER" id="PTHR43065">
    <property type="entry name" value="SENSOR HISTIDINE KINASE"/>
    <property type="match status" value="1"/>
</dbReference>
<dbReference type="Pfam" id="PF02518">
    <property type="entry name" value="HATPase_c"/>
    <property type="match status" value="1"/>
</dbReference>
<dbReference type="SUPFAM" id="SSF47384">
    <property type="entry name" value="Homodimeric domain of signal transducing histidine kinase"/>
    <property type="match status" value="1"/>
</dbReference>
<name>A0A4S3PVR4_9BACI</name>
<keyword evidence="9" id="KW-1133">Transmembrane helix</keyword>
<organism evidence="11 12">
    <name type="scientific">Bacillus timonensis</name>
    <dbReference type="NCBI Taxonomy" id="1033734"/>
    <lineage>
        <taxon>Bacteria</taxon>
        <taxon>Bacillati</taxon>
        <taxon>Bacillota</taxon>
        <taxon>Bacilli</taxon>
        <taxon>Bacillales</taxon>
        <taxon>Bacillaceae</taxon>
        <taxon>Bacillus</taxon>
    </lineage>
</organism>
<dbReference type="Proteomes" id="UP000306477">
    <property type="component" value="Unassembled WGS sequence"/>
</dbReference>
<keyword evidence="6 11" id="KW-0418">Kinase</keyword>
<dbReference type="InterPro" id="IPR048436">
    <property type="entry name" value="MASE12"/>
</dbReference>
<keyword evidence="4" id="KW-0808">Transferase</keyword>
<evidence type="ECO:0000259" key="10">
    <source>
        <dbReference type="PROSITE" id="PS50109"/>
    </source>
</evidence>
<dbReference type="InterPro" id="IPR004358">
    <property type="entry name" value="Sig_transdc_His_kin-like_C"/>
</dbReference>
<dbReference type="EC" id="2.7.13.3" evidence="2"/>
<dbReference type="SMART" id="SM00388">
    <property type="entry name" value="HisKA"/>
    <property type="match status" value="1"/>
</dbReference>
<evidence type="ECO:0000313" key="12">
    <source>
        <dbReference type="Proteomes" id="UP000306477"/>
    </source>
</evidence>
<evidence type="ECO:0000256" key="9">
    <source>
        <dbReference type="SAM" id="Phobius"/>
    </source>
</evidence>
<feature type="transmembrane region" description="Helical" evidence="9">
    <location>
        <begin position="43"/>
        <end position="67"/>
    </location>
</feature>
<gene>
    <name evidence="11" type="ORF">E1I69_07805</name>
</gene>
<dbReference type="EMBL" id="SLUB01000009">
    <property type="protein sequence ID" value="THE13506.1"/>
    <property type="molecule type" value="Genomic_DNA"/>
</dbReference>
<dbReference type="CDD" id="cd00082">
    <property type="entry name" value="HisKA"/>
    <property type="match status" value="1"/>
</dbReference>
<dbReference type="InterPro" id="IPR003594">
    <property type="entry name" value="HATPase_dom"/>
</dbReference>
<feature type="domain" description="Histidine kinase" evidence="10">
    <location>
        <begin position="132"/>
        <end position="337"/>
    </location>
</feature>
<sequence length="337" mass="38138">MEKPYIIKYMYVVTYYVVTTFDDVITFMGTSPEYYQNGNVAEIALLLFAPIFINNKFFLTVTIAIILKYSFIGLLLGNGIIMLVPIVLICVFALIAYILLTRFNSYTKALTETHEELRDKEKLAFVGQMATTIGHEIRNPLASLKGFTQLQREKHKEDDLQYSIMEQEIDRIDSILTDLLVIGKPRQINVAPCNLKEHLGYVISIIEQSEQGKNIEVDLKMDESFPLVECDEKQMKQVFLNLIKNGFESMPEGGKLSIKGSQVDENKVSIKICDDGCGIPSDILEKLFQPFFTTKDYGTGLGLMVSRKIIEDHHGKIDIESKEGKGTTVEILLPITQ</sequence>
<keyword evidence="8" id="KW-0902">Two-component regulatory system</keyword>
<proteinExistence type="predicted"/>
<evidence type="ECO:0000313" key="11">
    <source>
        <dbReference type="EMBL" id="THE13506.1"/>
    </source>
</evidence>
<feature type="transmembrane region" description="Helical" evidence="9">
    <location>
        <begin position="79"/>
        <end position="100"/>
    </location>
</feature>
<dbReference type="SUPFAM" id="SSF55874">
    <property type="entry name" value="ATPase domain of HSP90 chaperone/DNA topoisomerase II/histidine kinase"/>
    <property type="match status" value="1"/>
</dbReference>
<dbReference type="SMART" id="SM00387">
    <property type="entry name" value="HATPase_c"/>
    <property type="match status" value="1"/>
</dbReference>
<keyword evidence="5" id="KW-0547">Nucleotide-binding</keyword>
<dbReference type="GO" id="GO:0005524">
    <property type="term" value="F:ATP binding"/>
    <property type="evidence" value="ECO:0007669"/>
    <property type="project" value="UniProtKB-KW"/>
</dbReference>
<keyword evidence="3" id="KW-0597">Phosphoprotein</keyword>
<evidence type="ECO:0000256" key="8">
    <source>
        <dbReference type="ARBA" id="ARBA00023012"/>
    </source>
</evidence>
<dbReference type="InterPro" id="IPR036097">
    <property type="entry name" value="HisK_dim/P_sf"/>
</dbReference>
<dbReference type="InterPro" id="IPR036890">
    <property type="entry name" value="HATPase_C_sf"/>
</dbReference>
<dbReference type="PANTHER" id="PTHR43065:SF10">
    <property type="entry name" value="PEROXIDE STRESS-ACTIVATED HISTIDINE KINASE MAK3"/>
    <property type="match status" value="1"/>
</dbReference>
<evidence type="ECO:0000256" key="2">
    <source>
        <dbReference type="ARBA" id="ARBA00012438"/>
    </source>
</evidence>
<dbReference type="RefSeq" id="WP_161974857.1">
    <property type="nucleotide sequence ID" value="NZ_SLUB01000009.1"/>
</dbReference>
<dbReference type="PRINTS" id="PR00344">
    <property type="entry name" value="BCTRLSENSOR"/>
</dbReference>
<comment type="catalytic activity">
    <reaction evidence="1">
        <text>ATP + protein L-histidine = ADP + protein N-phospho-L-histidine.</text>
        <dbReference type="EC" id="2.7.13.3"/>
    </reaction>
</comment>
<dbReference type="InterPro" id="IPR005467">
    <property type="entry name" value="His_kinase_dom"/>
</dbReference>
<reference evidence="11 12" key="1">
    <citation type="journal article" date="2019" name="Indoor Air">
        <title>Impacts of indoor surface finishes on bacterial viability.</title>
        <authorList>
            <person name="Hu J."/>
            <person name="Maamar S.B."/>
            <person name="Glawe A.J."/>
            <person name="Gottel N."/>
            <person name="Gilbert J.A."/>
            <person name="Hartmann E.M."/>
        </authorList>
    </citation>
    <scope>NUCLEOTIDE SEQUENCE [LARGE SCALE GENOMIC DNA]</scope>
    <source>
        <strain evidence="11 12">AF060A6</strain>
    </source>
</reference>
<accession>A0A4S3PVR4</accession>
<dbReference type="AlphaFoldDB" id="A0A4S3PVR4"/>
<feature type="transmembrane region" description="Helical" evidence="9">
    <location>
        <begin position="12"/>
        <end position="31"/>
    </location>
</feature>
<dbReference type="Pfam" id="PF20971">
    <property type="entry name" value="MASE12"/>
    <property type="match status" value="1"/>
</dbReference>
<dbReference type="PROSITE" id="PS50109">
    <property type="entry name" value="HIS_KIN"/>
    <property type="match status" value="1"/>
</dbReference>
<keyword evidence="12" id="KW-1185">Reference proteome</keyword>
<evidence type="ECO:0000256" key="4">
    <source>
        <dbReference type="ARBA" id="ARBA00022679"/>
    </source>
</evidence>
<dbReference type="GO" id="GO:0000155">
    <property type="term" value="F:phosphorelay sensor kinase activity"/>
    <property type="evidence" value="ECO:0007669"/>
    <property type="project" value="InterPro"/>
</dbReference>
<dbReference type="Gene3D" id="1.10.287.130">
    <property type="match status" value="1"/>
</dbReference>
<evidence type="ECO:0000256" key="1">
    <source>
        <dbReference type="ARBA" id="ARBA00000085"/>
    </source>
</evidence>
<evidence type="ECO:0000256" key="7">
    <source>
        <dbReference type="ARBA" id="ARBA00022840"/>
    </source>
</evidence>
<comment type="caution">
    <text evidence="11">The sequence shown here is derived from an EMBL/GenBank/DDBJ whole genome shotgun (WGS) entry which is preliminary data.</text>
</comment>
<keyword evidence="7" id="KW-0067">ATP-binding</keyword>
<dbReference type="InterPro" id="IPR003661">
    <property type="entry name" value="HisK_dim/P_dom"/>
</dbReference>
<keyword evidence="9" id="KW-0812">Transmembrane</keyword>
<keyword evidence="9" id="KW-0472">Membrane</keyword>
<dbReference type="Gene3D" id="3.30.565.10">
    <property type="entry name" value="Histidine kinase-like ATPase, C-terminal domain"/>
    <property type="match status" value="1"/>
</dbReference>
<evidence type="ECO:0000256" key="5">
    <source>
        <dbReference type="ARBA" id="ARBA00022741"/>
    </source>
</evidence>